<dbReference type="GO" id="GO:0042910">
    <property type="term" value="F:xenobiotic transmembrane transporter activity"/>
    <property type="evidence" value="ECO:0007669"/>
    <property type="project" value="InterPro"/>
</dbReference>
<feature type="region of interest" description="Disordered" evidence="6">
    <location>
        <begin position="72"/>
        <end position="135"/>
    </location>
</feature>
<keyword evidence="4 7" id="KW-1133">Transmembrane helix</keyword>
<protein>
    <recommendedName>
        <fullName evidence="10">Polysaccharide biosynthesis protein C-terminal domain-containing protein</fullName>
    </recommendedName>
</protein>
<dbReference type="InterPro" id="IPR044644">
    <property type="entry name" value="DinF-like"/>
</dbReference>
<feature type="transmembrane region" description="Helical" evidence="7">
    <location>
        <begin position="483"/>
        <end position="506"/>
    </location>
</feature>
<feature type="transmembrane region" description="Helical" evidence="7">
    <location>
        <begin position="321"/>
        <end position="339"/>
    </location>
</feature>
<dbReference type="Pfam" id="PF01554">
    <property type="entry name" value="MatE"/>
    <property type="match status" value="1"/>
</dbReference>
<evidence type="ECO:0000256" key="3">
    <source>
        <dbReference type="ARBA" id="ARBA00022692"/>
    </source>
</evidence>
<comment type="similarity">
    <text evidence="2">Belongs to the multi antimicrobial extrusion (MATE) (TC 2.A.66.1) family.</text>
</comment>
<evidence type="ECO:0000313" key="9">
    <source>
        <dbReference type="Proteomes" id="UP000291116"/>
    </source>
</evidence>
<feature type="region of interest" description="Disordered" evidence="6">
    <location>
        <begin position="439"/>
        <end position="470"/>
    </location>
</feature>
<feature type="transmembrane region" description="Helical" evidence="7">
    <location>
        <begin position="409"/>
        <end position="434"/>
    </location>
</feature>
<organism evidence="8 9">
    <name type="scientific">Pseudo-nitzschia multistriata</name>
    <dbReference type="NCBI Taxonomy" id="183589"/>
    <lineage>
        <taxon>Eukaryota</taxon>
        <taxon>Sar</taxon>
        <taxon>Stramenopiles</taxon>
        <taxon>Ochrophyta</taxon>
        <taxon>Bacillariophyta</taxon>
        <taxon>Bacillariophyceae</taxon>
        <taxon>Bacillariophycidae</taxon>
        <taxon>Bacillariales</taxon>
        <taxon>Bacillariaceae</taxon>
        <taxon>Pseudo-nitzschia</taxon>
    </lineage>
</organism>
<name>A0A448ZDT7_9STRA</name>
<dbReference type="EMBL" id="CAACVS010000264">
    <property type="protein sequence ID" value="VEU40202.1"/>
    <property type="molecule type" value="Genomic_DNA"/>
</dbReference>
<accession>A0A448ZDT7</accession>
<feature type="transmembrane region" description="Helical" evidence="7">
    <location>
        <begin position="290"/>
        <end position="309"/>
    </location>
</feature>
<feature type="region of interest" description="Disordered" evidence="6">
    <location>
        <begin position="1"/>
        <end position="27"/>
    </location>
</feature>
<dbReference type="Proteomes" id="UP000291116">
    <property type="component" value="Unassembled WGS sequence"/>
</dbReference>
<feature type="transmembrane region" description="Helical" evidence="7">
    <location>
        <begin position="365"/>
        <end position="389"/>
    </location>
</feature>
<comment type="subcellular location">
    <subcellularLocation>
        <location evidence="1">Membrane</location>
        <topology evidence="1">Multi-pass membrane protein</topology>
    </subcellularLocation>
</comment>
<feature type="compositionally biased region" description="Basic and acidic residues" evidence="6">
    <location>
        <begin position="123"/>
        <end position="135"/>
    </location>
</feature>
<dbReference type="PANTHER" id="PTHR42893">
    <property type="entry name" value="PROTEIN DETOXIFICATION 44, CHLOROPLASTIC-RELATED"/>
    <property type="match status" value="1"/>
</dbReference>
<dbReference type="OrthoDB" id="2126698at2759"/>
<dbReference type="AlphaFoldDB" id="A0A448ZDT7"/>
<dbReference type="PANTHER" id="PTHR42893:SF46">
    <property type="entry name" value="PROTEIN DETOXIFICATION 44, CHLOROPLASTIC"/>
    <property type="match status" value="1"/>
</dbReference>
<evidence type="ECO:0000256" key="2">
    <source>
        <dbReference type="ARBA" id="ARBA00010199"/>
    </source>
</evidence>
<feature type="transmembrane region" description="Helical" evidence="7">
    <location>
        <begin position="31"/>
        <end position="49"/>
    </location>
</feature>
<proteinExistence type="inferred from homology"/>
<gene>
    <name evidence="8" type="ORF">PSNMU_V1.4_AUG-EV-PASAV3_0070790</name>
</gene>
<sequence>MQRHGTAPEPKRTRQRRKQTAAMRETTGTKALATVVAMLLMMMTILLPTRKNGSVPCFSDAFPLRSAFRRAQGLSAGSPGPHRPRNLPQIRNPPFPVLPASPSGRNDPARGKATDPSKQQQQKPHDTKPKPPDHRWTSRAAALALPALIGMLADPLLSVMDTVCVGRLSASGTRDLAALGACTSLFHLAFNAFRATTAATTSLVGKSSDEHERRQIVQISLNLGLLLGLGVVVFLRVFGPWCLGCMGVPGSSPLFGPSRAYLFTRSPAAPAVLAATVAEGAFRGYGDTRIPLLASGVAALLNAVLDPVLMLPPFSMGVRGAALATAVAQFGALGVYLVWLRRRRMLPREALGAASPGEGTRKRKVVATILGANLAMVGKQGSLLLAWAFATSRATRIGPAHVAAHQVGLSVWLVLALIQDGAGVAAQVLLAGVLKEAPGPAQTRERDPCRGDTGSDGSTPWNEPRAAAPSASRYQTARSLVAYMLRFSVLQGIAATAVLLLAAPFLPGCFVPAAAGGSSRVVRDRLVELLPHVALQQLLVGPTLVAEALAAGGGRFGLLAAGTACATGAALWQLGRATTVATIWSRGIVTLFAGRLLTALVGTALVLRECQKEEPEPAV</sequence>
<dbReference type="InterPro" id="IPR002528">
    <property type="entry name" value="MATE_fam"/>
</dbReference>
<dbReference type="NCBIfam" id="TIGR00797">
    <property type="entry name" value="matE"/>
    <property type="match status" value="1"/>
</dbReference>
<evidence type="ECO:0000256" key="7">
    <source>
        <dbReference type="SAM" id="Phobius"/>
    </source>
</evidence>
<feature type="transmembrane region" description="Helical" evidence="7">
    <location>
        <begin position="216"/>
        <end position="238"/>
    </location>
</feature>
<dbReference type="GO" id="GO:0016020">
    <property type="term" value="C:membrane"/>
    <property type="evidence" value="ECO:0007669"/>
    <property type="project" value="UniProtKB-SubCell"/>
</dbReference>
<evidence type="ECO:0008006" key="10">
    <source>
        <dbReference type="Google" id="ProtNLM"/>
    </source>
</evidence>
<evidence type="ECO:0000256" key="1">
    <source>
        <dbReference type="ARBA" id="ARBA00004141"/>
    </source>
</evidence>
<keyword evidence="3 7" id="KW-0812">Transmembrane</keyword>
<evidence type="ECO:0000256" key="5">
    <source>
        <dbReference type="ARBA" id="ARBA00023136"/>
    </source>
</evidence>
<evidence type="ECO:0000256" key="4">
    <source>
        <dbReference type="ARBA" id="ARBA00022989"/>
    </source>
</evidence>
<reference evidence="8 9" key="1">
    <citation type="submission" date="2019-01" db="EMBL/GenBank/DDBJ databases">
        <authorList>
            <person name="Ferrante I. M."/>
        </authorList>
    </citation>
    <scope>NUCLEOTIDE SEQUENCE [LARGE SCALE GENOMIC DNA]</scope>
    <source>
        <strain evidence="8 9">B856</strain>
    </source>
</reference>
<keyword evidence="9" id="KW-1185">Reference proteome</keyword>
<evidence type="ECO:0000256" key="6">
    <source>
        <dbReference type="SAM" id="MobiDB-lite"/>
    </source>
</evidence>
<evidence type="ECO:0000313" key="8">
    <source>
        <dbReference type="EMBL" id="VEU40202.1"/>
    </source>
</evidence>
<dbReference type="GO" id="GO:0015297">
    <property type="term" value="F:antiporter activity"/>
    <property type="evidence" value="ECO:0007669"/>
    <property type="project" value="InterPro"/>
</dbReference>
<keyword evidence="5 7" id="KW-0472">Membrane</keyword>